<proteinExistence type="predicted"/>
<feature type="domain" description="PrcB C-terminal" evidence="1">
    <location>
        <begin position="72"/>
        <end position="129"/>
    </location>
</feature>
<reference evidence="2 3" key="1">
    <citation type="journal article" date="2021" name="ISME Commun">
        <title>Automated analysis of genomic sequences facilitates high-throughput and comprehensive description of bacteria.</title>
        <authorList>
            <person name="Hitch T.C.A."/>
        </authorList>
    </citation>
    <scope>NUCLEOTIDE SEQUENCE [LARGE SCALE GENOMIC DNA]</scope>
    <source>
        <strain evidence="2 3">Sanger_29</strain>
    </source>
</reference>
<evidence type="ECO:0000259" key="1">
    <source>
        <dbReference type="Pfam" id="PF14343"/>
    </source>
</evidence>
<organism evidence="2 3">
    <name type="scientific">Muricoprocola aceti</name>
    <dbReference type="NCBI Taxonomy" id="2981772"/>
    <lineage>
        <taxon>Bacteria</taxon>
        <taxon>Bacillati</taxon>
        <taxon>Bacillota</taxon>
        <taxon>Clostridia</taxon>
        <taxon>Lachnospirales</taxon>
        <taxon>Lachnospiraceae</taxon>
        <taxon>Muricoprocola</taxon>
    </lineage>
</organism>
<dbReference type="RefSeq" id="WP_262654433.1">
    <property type="nucleotide sequence ID" value="NZ_JAOQKE010000005.1"/>
</dbReference>
<evidence type="ECO:0000313" key="3">
    <source>
        <dbReference type="Proteomes" id="UP001652338"/>
    </source>
</evidence>
<keyword evidence="2" id="KW-0645">Protease</keyword>
<name>A0ABT2SKN0_9FIRM</name>
<evidence type="ECO:0000313" key="2">
    <source>
        <dbReference type="EMBL" id="MCU6725026.1"/>
    </source>
</evidence>
<keyword evidence="2" id="KW-0378">Hydrolase</keyword>
<comment type="caution">
    <text evidence="2">The sequence shown here is derived from an EMBL/GenBank/DDBJ whole genome shotgun (WGS) entry which is preliminary data.</text>
</comment>
<dbReference type="GO" id="GO:0006508">
    <property type="term" value="P:proteolysis"/>
    <property type="evidence" value="ECO:0007669"/>
    <property type="project" value="UniProtKB-KW"/>
</dbReference>
<dbReference type="Proteomes" id="UP001652338">
    <property type="component" value="Unassembled WGS sequence"/>
</dbReference>
<dbReference type="Pfam" id="PF14343">
    <property type="entry name" value="PrcB_C"/>
    <property type="match status" value="1"/>
</dbReference>
<dbReference type="InterPro" id="IPR025748">
    <property type="entry name" value="PrcB_C_dom"/>
</dbReference>
<gene>
    <name evidence="2" type="ORF">OCV47_06640</name>
</gene>
<protein>
    <submittedName>
        <fullName evidence="2">Protease complex subunit PrcB family protein</fullName>
    </submittedName>
</protein>
<keyword evidence="3" id="KW-1185">Reference proteome</keyword>
<dbReference type="PROSITE" id="PS51257">
    <property type="entry name" value="PROKAR_LIPOPROTEIN"/>
    <property type="match status" value="1"/>
</dbReference>
<accession>A0ABT2SKN0</accession>
<sequence length="138" mass="15651">MSEMRRYGIWLLLLGAILLLAGCSVAKKQSDQHQDLECTVLKEDEIPQPLAEVIEENKTKEMKLSYEKDGMLYIARGFGEQKTGGYSITTKYCYLDEDGIHIRFELLGPSSGEALPEEATWPYIVVRLEKTGESILFE</sequence>
<dbReference type="GO" id="GO:0008233">
    <property type="term" value="F:peptidase activity"/>
    <property type="evidence" value="ECO:0007669"/>
    <property type="project" value="UniProtKB-KW"/>
</dbReference>
<dbReference type="EMBL" id="JAOQKE010000005">
    <property type="protein sequence ID" value="MCU6725026.1"/>
    <property type="molecule type" value="Genomic_DNA"/>
</dbReference>